<dbReference type="RefSeq" id="WP_173291720.1">
    <property type="nucleotide sequence ID" value="NZ_AP021888.1"/>
</dbReference>
<proteinExistence type="predicted"/>
<keyword evidence="1" id="KW-0732">Signal</keyword>
<name>A0A6F8PPB0_9GAMM</name>
<dbReference type="SUPFAM" id="SSF51261">
    <property type="entry name" value="Duplicated hybrid motif"/>
    <property type="match status" value="1"/>
</dbReference>
<dbReference type="Gene3D" id="2.70.70.10">
    <property type="entry name" value="Glucose Permease (Domain IIA)"/>
    <property type="match status" value="1"/>
</dbReference>
<dbReference type="InterPro" id="IPR011055">
    <property type="entry name" value="Dup_hybrid_motif"/>
</dbReference>
<feature type="coiled-coil region" evidence="2">
    <location>
        <begin position="71"/>
        <end position="112"/>
    </location>
</feature>
<dbReference type="GO" id="GO:0004222">
    <property type="term" value="F:metalloendopeptidase activity"/>
    <property type="evidence" value="ECO:0007669"/>
    <property type="project" value="TreeGrafter"/>
</dbReference>
<feature type="transmembrane region" description="Helical" evidence="3">
    <location>
        <begin position="27"/>
        <end position="49"/>
    </location>
</feature>
<keyword evidence="2" id="KW-0175">Coiled coil</keyword>
<evidence type="ECO:0000256" key="2">
    <source>
        <dbReference type="SAM" id="Coils"/>
    </source>
</evidence>
<evidence type="ECO:0000256" key="3">
    <source>
        <dbReference type="SAM" id="Phobius"/>
    </source>
</evidence>
<reference evidence="6" key="1">
    <citation type="submission" date="2019-11" db="EMBL/GenBank/DDBJ databases">
        <title>Isolation and characterization of two novel species in the genus Thiomicrorhabdus.</title>
        <authorList>
            <person name="Mochizuki J."/>
            <person name="Kojima H."/>
            <person name="Fukui M."/>
        </authorList>
    </citation>
    <scope>NUCLEOTIDE SEQUENCE [LARGE SCALE GENOMIC DNA]</scope>
    <source>
        <strain evidence="6">AkT22</strain>
    </source>
</reference>
<evidence type="ECO:0000259" key="4">
    <source>
        <dbReference type="Pfam" id="PF01551"/>
    </source>
</evidence>
<evidence type="ECO:0000256" key="1">
    <source>
        <dbReference type="ARBA" id="ARBA00022729"/>
    </source>
</evidence>
<keyword evidence="6" id="KW-1185">Reference proteome</keyword>
<dbReference type="PANTHER" id="PTHR21666">
    <property type="entry name" value="PEPTIDASE-RELATED"/>
    <property type="match status" value="1"/>
</dbReference>
<keyword evidence="3" id="KW-0812">Transmembrane</keyword>
<dbReference type="InterPro" id="IPR016047">
    <property type="entry name" value="M23ase_b-sheet_dom"/>
</dbReference>
<keyword evidence="3" id="KW-1133">Transmembrane helix</keyword>
<dbReference type="CDD" id="cd12797">
    <property type="entry name" value="M23_peptidase"/>
    <property type="match status" value="1"/>
</dbReference>
<dbReference type="InterPro" id="IPR050570">
    <property type="entry name" value="Cell_wall_metabolism_enzyme"/>
</dbReference>
<sequence>MKNHFTITITDVHGAKSFSFNQFIRKFVWYLALLLLLVLFSGSAVIWWLTEQAQAVELKSVQVELKHREALTQKQLQYMALDDAKRQLEQELDDKSKEIQFLDQTLQGLEELVGVQTTENQPVQDRVAIAQLTSLEKKIMLSELPNGRPVEDYQGVSSGYGWRTHPVTGKKDFHRAIDYRGKVGDVVIATADAVVEYAGFHKTSGYGNLIILDHVYGFKTLYGHMSEVTVKAGDVVTKGQPIGLIGSTGVSSGPHLHYEVSFIQRKLNPADFVNWDLKNYSPIFNKVKEVPWGSLTQKVQERVKRVEKQLSLRDVESAVN</sequence>
<dbReference type="KEGG" id="tzo:THMIRHAT_17070"/>
<evidence type="ECO:0000313" key="5">
    <source>
        <dbReference type="EMBL" id="BBP43961.1"/>
    </source>
</evidence>
<organism evidence="5 6">
    <name type="scientific">Thiosulfativibrio zosterae</name>
    <dbReference type="NCBI Taxonomy" id="2675053"/>
    <lineage>
        <taxon>Bacteria</taxon>
        <taxon>Pseudomonadati</taxon>
        <taxon>Pseudomonadota</taxon>
        <taxon>Gammaproteobacteria</taxon>
        <taxon>Thiotrichales</taxon>
        <taxon>Piscirickettsiaceae</taxon>
        <taxon>Thiosulfativibrio</taxon>
    </lineage>
</organism>
<keyword evidence="3" id="KW-0472">Membrane</keyword>
<dbReference type="AlphaFoldDB" id="A0A6F8PPB0"/>
<feature type="domain" description="M23ase beta-sheet core" evidence="4">
    <location>
        <begin position="173"/>
        <end position="269"/>
    </location>
</feature>
<protein>
    <submittedName>
        <fullName evidence="5">Peptidase</fullName>
    </submittedName>
</protein>
<dbReference type="EMBL" id="AP021888">
    <property type="protein sequence ID" value="BBP43961.1"/>
    <property type="molecule type" value="Genomic_DNA"/>
</dbReference>
<dbReference type="Pfam" id="PF01551">
    <property type="entry name" value="Peptidase_M23"/>
    <property type="match status" value="1"/>
</dbReference>
<accession>A0A6F8PPB0</accession>
<gene>
    <name evidence="5" type="ORF">THMIRHAT_17070</name>
</gene>
<evidence type="ECO:0000313" key="6">
    <source>
        <dbReference type="Proteomes" id="UP000501466"/>
    </source>
</evidence>
<dbReference type="Proteomes" id="UP000501466">
    <property type="component" value="Chromosome"/>
</dbReference>
<dbReference type="PANTHER" id="PTHR21666:SF289">
    <property type="entry name" value="L-ALA--D-GLU ENDOPEPTIDASE"/>
    <property type="match status" value="1"/>
</dbReference>